<dbReference type="InterPro" id="IPR036518">
    <property type="entry name" value="CobE/GbiG_C_sf"/>
</dbReference>
<dbReference type="GO" id="GO:0043779">
    <property type="term" value="F:cobalt-precorrin-5A acetaldehyde-lyase activity"/>
    <property type="evidence" value="ECO:0007669"/>
    <property type="project" value="UniProtKB-EC"/>
</dbReference>
<dbReference type="Proteomes" id="UP001237780">
    <property type="component" value="Unassembled WGS sequence"/>
</dbReference>
<reference evidence="2 3" key="1">
    <citation type="submission" date="2023-07" db="EMBL/GenBank/DDBJ databases">
        <title>Comparative genomics of wheat-associated soil bacteria to identify genetic determinants of phenazine resistance.</title>
        <authorList>
            <person name="Mouncey N."/>
        </authorList>
    </citation>
    <scope>NUCLEOTIDE SEQUENCE [LARGE SCALE GENOMIC DNA]</scope>
    <source>
        <strain evidence="2 3">W4I11</strain>
    </source>
</reference>
<evidence type="ECO:0000313" key="3">
    <source>
        <dbReference type="Proteomes" id="UP001237780"/>
    </source>
</evidence>
<dbReference type="RefSeq" id="WP_115052680.1">
    <property type="nucleotide sequence ID" value="NZ_JAUSZT010000003.1"/>
</dbReference>
<dbReference type="PANTHER" id="PTHR37477:SF1">
    <property type="entry name" value="COBALT-PRECORRIN-5A HYDROLASE"/>
    <property type="match status" value="1"/>
</dbReference>
<proteinExistence type="predicted"/>
<evidence type="ECO:0000259" key="1">
    <source>
        <dbReference type="Pfam" id="PF01890"/>
    </source>
</evidence>
<keyword evidence="3" id="KW-1185">Reference proteome</keyword>
<keyword evidence="2" id="KW-0378">Hydrolase</keyword>
<dbReference type="EC" id="3.7.1.12" evidence="2"/>
<dbReference type="EMBL" id="JAUSZT010000003">
    <property type="protein sequence ID" value="MDQ0999516.1"/>
    <property type="molecule type" value="Genomic_DNA"/>
</dbReference>
<dbReference type="Gene3D" id="3.30.420.180">
    <property type="entry name" value="CobE/GbiG C-terminal domain"/>
    <property type="match status" value="1"/>
</dbReference>
<feature type="domain" description="CobE/GbiG C-terminal" evidence="1">
    <location>
        <begin position="5"/>
        <end position="124"/>
    </location>
</feature>
<evidence type="ECO:0000313" key="2">
    <source>
        <dbReference type="EMBL" id="MDQ0999516.1"/>
    </source>
</evidence>
<dbReference type="InterPro" id="IPR002750">
    <property type="entry name" value="CobE/GbiG_C"/>
</dbReference>
<dbReference type="InterPro" id="IPR052553">
    <property type="entry name" value="CbiG_hydrolase"/>
</dbReference>
<gene>
    <name evidence="2" type="ORF">QFZ34_004698</name>
</gene>
<accession>A0ABU0SGC1</accession>
<dbReference type="PANTHER" id="PTHR37477">
    <property type="entry name" value="COBALT-PRECORRIN-5A HYDROLASE"/>
    <property type="match status" value="1"/>
</dbReference>
<protein>
    <submittedName>
        <fullName evidence="2">Cobalt-precorrin 5A hydrolase</fullName>
        <ecNumber evidence="2">3.7.1.12</ecNumber>
    </submittedName>
</protein>
<organism evidence="2 3">
    <name type="scientific">Phyllobacterium ifriqiyense</name>
    <dbReference type="NCBI Taxonomy" id="314238"/>
    <lineage>
        <taxon>Bacteria</taxon>
        <taxon>Pseudomonadati</taxon>
        <taxon>Pseudomonadota</taxon>
        <taxon>Alphaproteobacteria</taxon>
        <taxon>Hyphomicrobiales</taxon>
        <taxon>Phyllobacteriaceae</taxon>
        <taxon>Phyllobacterium</taxon>
    </lineage>
</organism>
<dbReference type="Pfam" id="PF01890">
    <property type="entry name" value="CbiG_C"/>
    <property type="match status" value="1"/>
</dbReference>
<name>A0ABU0SGC1_9HYPH</name>
<sequence length="130" mass="13534">METYTLGLGCERGCDPAELLALAEHVITTAGRDISRLAGLFTIDQRMNEPAIVYVATRLAVPLYAFDAARLEVETPRLLNPSAQVFALVGCHGVAEAAALAGAGSKAQLIVGKTKSAHATAALAVYNAIP</sequence>
<dbReference type="SUPFAM" id="SSF159664">
    <property type="entry name" value="CobE/GbiG C-terminal domain-like"/>
    <property type="match status" value="1"/>
</dbReference>
<comment type="caution">
    <text evidence="2">The sequence shown here is derived from an EMBL/GenBank/DDBJ whole genome shotgun (WGS) entry which is preliminary data.</text>
</comment>